<keyword evidence="4 7" id="KW-0418">Kinase</keyword>
<evidence type="ECO:0000259" key="6">
    <source>
        <dbReference type="Pfam" id="PF00294"/>
    </source>
</evidence>
<name>A0ABY3WCB4_9MICC</name>
<dbReference type="PROSITE" id="PS00583">
    <property type="entry name" value="PFKB_KINASES_1"/>
    <property type="match status" value="1"/>
</dbReference>
<dbReference type="PROSITE" id="PS00584">
    <property type="entry name" value="PFKB_KINASES_2"/>
    <property type="match status" value="1"/>
</dbReference>
<evidence type="ECO:0000313" key="8">
    <source>
        <dbReference type="Proteomes" id="UP000829069"/>
    </source>
</evidence>
<dbReference type="GO" id="GO:0016301">
    <property type="term" value="F:kinase activity"/>
    <property type="evidence" value="ECO:0007669"/>
    <property type="project" value="UniProtKB-KW"/>
</dbReference>
<gene>
    <name evidence="7" type="ORF">MNQ99_00720</name>
</gene>
<accession>A0ABY3WCB4</accession>
<protein>
    <submittedName>
        <fullName evidence="7">Carbohydrate kinase</fullName>
    </submittedName>
</protein>
<evidence type="ECO:0000256" key="5">
    <source>
        <dbReference type="ARBA" id="ARBA00022840"/>
    </source>
</evidence>
<dbReference type="PANTHER" id="PTHR43085">
    <property type="entry name" value="HEXOKINASE FAMILY MEMBER"/>
    <property type="match status" value="1"/>
</dbReference>
<sequence>MLTVIGEALVDVVRSDTRPPRVHVGGSPMNVAVGLARLGHSVQFVGRYGKDQYGDLVHSHLRRNSVLVPLDPDALPTSTATASLDPTGAARYSFDLLWELPELDQVRPRLLDETVWLHTGSIATMLEPGAHTVFRTVQRAHPRALVSYDPNCRPTLITDRDFARRQAEKFMVLADVVKASNEDLEWLYPDRSVEETARDWLKQGPAAVVVTRGAKGSWGVVRAGSATVAAPAVSVVDSVGAGDAYMSGLLDALLAAGFSGSARRERLRDMADSTLEDLMAHAARSAAVTVSRAGANPPHRDELG</sequence>
<dbReference type="PANTHER" id="PTHR43085:SF1">
    <property type="entry name" value="PSEUDOURIDINE KINASE-RELATED"/>
    <property type="match status" value="1"/>
</dbReference>
<proteinExistence type="inferred from homology"/>
<evidence type="ECO:0000256" key="2">
    <source>
        <dbReference type="ARBA" id="ARBA00022679"/>
    </source>
</evidence>
<keyword evidence="5" id="KW-0067">ATP-binding</keyword>
<dbReference type="EMBL" id="CP093326">
    <property type="protein sequence ID" value="UNK45947.1"/>
    <property type="molecule type" value="Genomic_DNA"/>
</dbReference>
<dbReference type="Gene3D" id="3.40.1190.20">
    <property type="match status" value="1"/>
</dbReference>
<evidence type="ECO:0000256" key="3">
    <source>
        <dbReference type="ARBA" id="ARBA00022741"/>
    </source>
</evidence>
<dbReference type="CDD" id="cd01167">
    <property type="entry name" value="bac_FRK"/>
    <property type="match status" value="1"/>
</dbReference>
<dbReference type="InterPro" id="IPR002173">
    <property type="entry name" value="Carboh/pur_kinase_PfkB_CS"/>
</dbReference>
<dbReference type="Pfam" id="PF00294">
    <property type="entry name" value="PfkB"/>
    <property type="match status" value="1"/>
</dbReference>
<dbReference type="SUPFAM" id="SSF53613">
    <property type="entry name" value="Ribokinase-like"/>
    <property type="match status" value="1"/>
</dbReference>
<keyword evidence="8" id="KW-1185">Reference proteome</keyword>
<evidence type="ECO:0000256" key="1">
    <source>
        <dbReference type="ARBA" id="ARBA00010688"/>
    </source>
</evidence>
<organism evidence="7 8">
    <name type="scientific">Arthrobacter sulfonylureivorans</name>
    <dbReference type="NCBI Taxonomy" id="2486855"/>
    <lineage>
        <taxon>Bacteria</taxon>
        <taxon>Bacillati</taxon>
        <taxon>Actinomycetota</taxon>
        <taxon>Actinomycetes</taxon>
        <taxon>Micrococcales</taxon>
        <taxon>Micrococcaceae</taxon>
        <taxon>Arthrobacter</taxon>
    </lineage>
</organism>
<reference evidence="7 8" key="1">
    <citation type="submission" date="2022-03" db="EMBL/GenBank/DDBJ databases">
        <title>Isotopic signatures of nitrous oxide derived from detoxification processes.</title>
        <authorList>
            <person name="Behrendt U."/>
            <person name="Buchen C."/>
            <person name="Well R."/>
            <person name="Ulrich A."/>
            <person name="Rohe L."/>
            <person name="Kolb S."/>
            <person name="Schloter M."/>
            <person name="Horn M.A."/>
            <person name="Augustin J."/>
        </authorList>
    </citation>
    <scope>NUCLEOTIDE SEQUENCE [LARGE SCALE GENOMIC DNA]</scope>
    <source>
        <strain evidence="7 8">S4-C24</strain>
    </source>
</reference>
<evidence type="ECO:0000256" key="4">
    <source>
        <dbReference type="ARBA" id="ARBA00022777"/>
    </source>
</evidence>
<dbReference type="InterPro" id="IPR011611">
    <property type="entry name" value="PfkB_dom"/>
</dbReference>
<dbReference type="Proteomes" id="UP000829069">
    <property type="component" value="Chromosome"/>
</dbReference>
<dbReference type="RefSeq" id="WP_241914075.1">
    <property type="nucleotide sequence ID" value="NZ_CP093326.1"/>
</dbReference>
<dbReference type="InterPro" id="IPR050306">
    <property type="entry name" value="PfkB_Carbo_kinase"/>
</dbReference>
<feature type="domain" description="Carbohydrate kinase PfkB" evidence="6">
    <location>
        <begin position="2"/>
        <end position="298"/>
    </location>
</feature>
<keyword evidence="3" id="KW-0547">Nucleotide-binding</keyword>
<keyword evidence="2" id="KW-0808">Transferase</keyword>
<evidence type="ECO:0000313" key="7">
    <source>
        <dbReference type="EMBL" id="UNK45947.1"/>
    </source>
</evidence>
<dbReference type="InterPro" id="IPR029056">
    <property type="entry name" value="Ribokinase-like"/>
</dbReference>
<comment type="similarity">
    <text evidence="1">Belongs to the carbohydrate kinase PfkB family.</text>
</comment>